<dbReference type="Gene3D" id="3.90.190.10">
    <property type="entry name" value="Protein tyrosine phosphatase superfamily"/>
    <property type="match status" value="1"/>
</dbReference>
<dbReference type="InterPro" id="IPR016130">
    <property type="entry name" value="Tyr_Pase_AS"/>
</dbReference>
<dbReference type="GeneID" id="19949842"/>
<dbReference type="eggNOG" id="KOG1719">
    <property type="taxonomic scope" value="Eukaryota"/>
</dbReference>
<organism evidence="6 7">
    <name type="scientific">Saprolegnia diclina (strain VS20)</name>
    <dbReference type="NCBI Taxonomy" id="1156394"/>
    <lineage>
        <taxon>Eukaryota</taxon>
        <taxon>Sar</taxon>
        <taxon>Stramenopiles</taxon>
        <taxon>Oomycota</taxon>
        <taxon>Saprolegniomycetes</taxon>
        <taxon>Saprolegniales</taxon>
        <taxon>Saprolegniaceae</taxon>
        <taxon>Saprolegnia</taxon>
    </lineage>
</organism>
<feature type="transmembrane region" description="Helical" evidence="3">
    <location>
        <begin position="12"/>
        <end position="30"/>
    </location>
</feature>
<keyword evidence="7" id="KW-1185">Reference proteome</keyword>
<keyword evidence="2" id="KW-0904">Protein phosphatase</keyword>
<keyword evidence="3" id="KW-0812">Transmembrane</keyword>
<dbReference type="RefSeq" id="XP_008613250.1">
    <property type="nucleotide sequence ID" value="XM_008615028.1"/>
</dbReference>
<sequence length="225" mass="24980">MATLTRWADAPGTLVAVGASVALGLFYAAFQLHLLPVPLARIAGRLYFYPTLPLTYLARRKNYFTLVDSHVFLGAVPIAALGHVEQMHARGVRAVVNLCDEYAGPVVAYRKRGIQQLWLPTVDHTEPSLEDIRKAIDFISFHKERGSRVYIHCKAGAGRSATIAFCWLLHAKETWNLPETQLYLSVRRKVRKTLGQQPNAIAYFASLRPPVTSPVFPATLSKAGQ</sequence>
<dbReference type="PROSITE" id="PS00383">
    <property type="entry name" value="TYR_PHOSPHATASE_1"/>
    <property type="match status" value="1"/>
</dbReference>
<dbReference type="PROSITE" id="PS50054">
    <property type="entry name" value="TYR_PHOSPHATASE_DUAL"/>
    <property type="match status" value="1"/>
</dbReference>
<proteinExistence type="predicted"/>
<evidence type="ECO:0000256" key="2">
    <source>
        <dbReference type="ARBA" id="ARBA00022912"/>
    </source>
</evidence>
<evidence type="ECO:0000313" key="7">
    <source>
        <dbReference type="Proteomes" id="UP000030762"/>
    </source>
</evidence>
<dbReference type="PANTHER" id="PTHR46274">
    <property type="entry name" value="PHOSPHATIDYLINOSITOL PHOSPHATASE"/>
    <property type="match status" value="1"/>
</dbReference>
<reference evidence="6 7" key="1">
    <citation type="submission" date="2012-04" db="EMBL/GenBank/DDBJ databases">
        <title>The Genome Sequence of Saprolegnia declina VS20.</title>
        <authorList>
            <consortium name="The Broad Institute Genome Sequencing Platform"/>
            <person name="Russ C."/>
            <person name="Nusbaum C."/>
            <person name="Tyler B."/>
            <person name="van West P."/>
            <person name="Dieguez-Uribeondo J."/>
            <person name="de Bruijn I."/>
            <person name="Tripathy S."/>
            <person name="Jiang R."/>
            <person name="Young S.K."/>
            <person name="Zeng Q."/>
            <person name="Gargeya S."/>
            <person name="Fitzgerald M."/>
            <person name="Haas B."/>
            <person name="Abouelleil A."/>
            <person name="Alvarado L."/>
            <person name="Arachchi H.M."/>
            <person name="Berlin A."/>
            <person name="Chapman S.B."/>
            <person name="Goldberg J."/>
            <person name="Griggs A."/>
            <person name="Gujja S."/>
            <person name="Hansen M."/>
            <person name="Howarth C."/>
            <person name="Imamovic A."/>
            <person name="Larimer J."/>
            <person name="McCowen C."/>
            <person name="Montmayeur A."/>
            <person name="Murphy C."/>
            <person name="Neiman D."/>
            <person name="Pearson M."/>
            <person name="Priest M."/>
            <person name="Roberts A."/>
            <person name="Saif S."/>
            <person name="Shea T."/>
            <person name="Sisk P."/>
            <person name="Sykes S."/>
            <person name="Wortman J."/>
            <person name="Nusbaum C."/>
            <person name="Birren B."/>
        </authorList>
    </citation>
    <scope>NUCLEOTIDE SEQUENCE [LARGE SCALE GENOMIC DNA]</scope>
    <source>
        <strain evidence="6 7">VS20</strain>
    </source>
</reference>
<keyword evidence="1" id="KW-0378">Hydrolase</keyword>
<dbReference type="SMART" id="SM00195">
    <property type="entry name" value="DSPc"/>
    <property type="match status" value="1"/>
</dbReference>
<feature type="domain" description="Tyrosine specific protein phosphatases" evidence="5">
    <location>
        <begin position="130"/>
        <end position="188"/>
    </location>
</feature>
<dbReference type="InterPro" id="IPR000340">
    <property type="entry name" value="Dual-sp_phosphatase_cat-dom"/>
</dbReference>
<dbReference type="PROSITE" id="PS50056">
    <property type="entry name" value="TYR_PHOSPHATASE_2"/>
    <property type="match status" value="1"/>
</dbReference>
<dbReference type="Proteomes" id="UP000030762">
    <property type="component" value="Unassembled WGS sequence"/>
</dbReference>
<gene>
    <name evidence="6" type="ORF">SDRG_09115</name>
</gene>
<evidence type="ECO:0000256" key="3">
    <source>
        <dbReference type="SAM" id="Phobius"/>
    </source>
</evidence>
<dbReference type="AlphaFoldDB" id="T0RSI0"/>
<dbReference type="OMA" id="ICWIAYS"/>
<dbReference type="OrthoDB" id="273181at2759"/>
<dbReference type="SUPFAM" id="SSF52799">
    <property type="entry name" value="(Phosphotyrosine protein) phosphatases II"/>
    <property type="match status" value="1"/>
</dbReference>
<keyword evidence="3" id="KW-1133">Transmembrane helix</keyword>
<dbReference type="FunFam" id="3.90.190.10:FF:000157">
    <property type="entry name" value="Protein-tyrosine phosphatase"/>
    <property type="match status" value="1"/>
</dbReference>
<accession>T0RSI0</accession>
<name>T0RSI0_SAPDV</name>
<dbReference type="GO" id="GO:0004721">
    <property type="term" value="F:phosphoprotein phosphatase activity"/>
    <property type="evidence" value="ECO:0007669"/>
    <property type="project" value="UniProtKB-KW"/>
</dbReference>
<protein>
    <submittedName>
        <fullName evidence="6">Uncharacterized protein</fullName>
    </submittedName>
</protein>
<dbReference type="EMBL" id="JH767160">
    <property type="protein sequence ID" value="EQC33127.1"/>
    <property type="molecule type" value="Genomic_DNA"/>
</dbReference>
<dbReference type="Pfam" id="PF00782">
    <property type="entry name" value="DSPc"/>
    <property type="match status" value="1"/>
</dbReference>
<dbReference type="InterPro" id="IPR020422">
    <property type="entry name" value="TYR_PHOSPHATASE_DUAL_dom"/>
</dbReference>
<evidence type="ECO:0000259" key="5">
    <source>
        <dbReference type="PROSITE" id="PS50056"/>
    </source>
</evidence>
<feature type="domain" description="Tyrosine-protein phosphatase" evidence="4">
    <location>
        <begin position="63"/>
        <end position="216"/>
    </location>
</feature>
<dbReference type="PANTHER" id="PTHR46274:SF6">
    <property type="entry name" value="TYR_PHOSPHATASE_2 DOMAIN-CONTAINING PROTEIN"/>
    <property type="match status" value="1"/>
</dbReference>
<evidence type="ECO:0000256" key="1">
    <source>
        <dbReference type="ARBA" id="ARBA00022801"/>
    </source>
</evidence>
<evidence type="ECO:0000313" key="6">
    <source>
        <dbReference type="EMBL" id="EQC33127.1"/>
    </source>
</evidence>
<evidence type="ECO:0000259" key="4">
    <source>
        <dbReference type="PROSITE" id="PS50054"/>
    </source>
</evidence>
<dbReference type="InterPro" id="IPR000387">
    <property type="entry name" value="Tyr_Pase_dom"/>
</dbReference>
<dbReference type="InterPro" id="IPR029021">
    <property type="entry name" value="Prot-tyrosine_phosphatase-like"/>
</dbReference>
<keyword evidence="3" id="KW-0472">Membrane</keyword>
<dbReference type="InParanoid" id="T0RSI0"/>
<dbReference type="VEuPathDB" id="FungiDB:SDRG_09115"/>